<dbReference type="InterPro" id="IPR036844">
    <property type="entry name" value="Hint_dom_sf"/>
</dbReference>
<sequence length="151" mass="16398">MEELKVSDSILSATEDGVLKFDTVSSLSIVKLAEQSFFVVLVTADNKTLELTPDHHLPVGETCCATLMKAKDVALGQLVWTVSSSDYNGVATPIVEIKSNYARGLHSPVLVHGGFPIVQGVVTSFDSIRMVKIASYFVPLWHKLCSWTGIC</sequence>
<name>A0AB34JUK8_PRYPA</name>
<dbReference type="PANTHER" id="PTHR46706:SF12">
    <property type="entry name" value="PROTEIN QUA-1-RELATED"/>
    <property type="match status" value="1"/>
</dbReference>
<comment type="caution">
    <text evidence="2">The sequence shown here is derived from an EMBL/GenBank/DDBJ whole genome shotgun (WGS) entry which is preliminary data.</text>
</comment>
<evidence type="ECO:0000313" key="2">
    <source>
        <dbReference type="EMBL" id="KAL1525959.1"/>
    </source>
</evidence>
<dbReference type="InterPro" id="IPR001767">
    <property type="entry name" value="Hedgehog_Hint"/>
</dbReference>
<dbReference type="AlphaFoldDB" id="A0AB34JUK8"/>
<reference evidence="2 3" key="1">
    <citation type="journal article" date="2024" name="Science">
        <title>Giant polyketide synthase enzymes in the biosynthesis of giant marine polyether toxins.</title>
        <authorList>
            <person name="Fallon T.R."/>
            <person name="Shende V.V."/>
            <person name="Wierzbicki I.H."/>
            <person name="Pendleton A.L."/>
            <person name="Watervoot N.F."/>
            <person name="Auber R.P."/>
            <person name="Gonzalez D.J."/>
            <person name="Wisecaver J.H."/>
            <person name="Moore B.S."/>
        </authorList>
    </citation>
    <scope>NUCLEOTIDE SEQUENCE [LARGE SCALE GENOMIC DNA]</scope>
    <source>
        <strain evidence="2 3">12B1</strain>
    </source>
</reference>
<dbReference type="InterPro" id="IPR052140">
    <property type="entry name" value="Dev_Signal_Hedgehog-like"/>
</dbReference>
<dbReference type="GO" id="GO:0016540">
    <property type="term" value="P:protein autoprocessing"/>
    <property type="evidence" value="ECO:0007669"/>
    <property type="project" value="InterPro"/>
</dbReference>
<dbReference type="EMBL" id="JBGBPQ010000004">
    <property type="protein sequence ID" value="KAL1525959.1"/>
    <property type="molecule type" value="Genomic_DNA"/>
</dbReference>
<dbReference type="Gene3D" id="2.170.16.10">
    <property type="entry name" value="Hedgehog/Intein (Hint) domain"/>
    <property type="match status" value="1"/>
</dbReference>
<dbReference type="PANTHER" id="PTHR46706">
    <property type="entry name" value="PROTEIN QUA-1-RELATED"/>
    <property type="match status" value="1"/>
</dbReference>
<evidence type="ECO:0000313" key="3">
    <source>
        <dbReference type="Proteomes" id="UP001515480"/>
    </source>
</evidence>
<accession>A0AB34JUK8</accession>
<feature type="domain" description="Hedgehog protein Hint" evidence="1">
    <location>
        <begin position="1"/>
        <end position="138"/>
    </location>
</feature>
<organism evidence="2 3">
    <name type="scientific">Prymnesium parvum</name>
    <name type="common">Toxic golden alga</name>
    <dbReference type="NCBI Taxonomy" id="97485"/>
    <lineage>
        <taxon>Eukaryota</taxon>
        <taxon>Haptista</taxon>
        <taxon>Haptophyta</taxon>
        <taxon>Prymnesiophyceae</taxon>
        <taxon>Prymnesiales</taxon>
        <taxon>Prymnesiaceae</taxon>
        <taxon>Prymnesium</taxon>
    </lineage>
</organism>
<keyword evidence="3" id="KW-1185">Reference proteome</keyword>
<dbReference type="Proteomes" id="UP001515480">
    <property type="component" value="Unassembled WGS sequence"/>
</dbReference>
<dbReference type="SUPFAM" id="SSF51294">
    <property type="entry name" value="Hedgehog/intein (Hint) domain"/>
    <property type="match status" value="1"/>
</dbReference>
<dbReference type="CDD" id="cd00081">
    <property type="entry name" value="Hint"/>
    <property type="match status" value="1"/>
</dbReference>
<protein>
    <recommendedName>
        <fullName evidence="1">Hedgehog protein Hint domain-containing protein</fullName>
    </recommendedName>
</protein>
<gene>
    <name evidence="2" type="ORF">AB1Y20_020785</name>
</gene>
<proteinExistence type="predicted"/>
<dbReference type="Pfam" id="PF01079">
    <property type="entry name" value="Hint"/>
    <property type="match status" value="1"/>
</dbReference>
<evidence type="ECO:0000259" key="1">
    <source>
        <dbReference type="Pfam" id="PF01079"/>
    </source>
</evidence>